<dbReference type="EMBL" id="JBBXMP010000308">
    <property type="protein sequence ID" value="KAL0058479.1"/>
    <property type="molecule type" value="Genomic_DNA"/>
</dbReference>
<proteinExistence type="predicted"/>
<protein>
    <submittedName>
        <fullName evidence="1">Uncharacterized protein</fullName>
    </submittedName>
</protein>
<name>A0ABR2ZBV2_9AGAR</name>
<dbReference type="Proteomes" id="UP001437256">
    <property type="component" value="Unassembled WGS sequence"/>
</dbReference>
<comment type="caution">
    <text evidence="1">The sequence shown here is derived from an EMBL/GenBank/DDBJ whole genome shotgun (WGS) entry which is preliminary data.</text>
</comment>
<organism evidence="1 2">
    <name type="scientific">Marasmius tenuissimus</name>
    <dbReference type="NCBI Taxonomy" id="585030"/>
    <lineage>
        <taxon>Eukaryota</taxon>
        <taxon>Fungi</taxon>
        <taxon>Dikarya</taxon>
        <taxon>Basidiomycota</taxon>
        <taxon>Agaricomycotina</taxon>
        <taxon>Agaricomycetes</taxon>
        <taxon>Agaricomycetidae</taxon>
        <taxon>Agaricales</taxon>
        <taxon>Marasmiineae</taxon>
        <taxon>Marasmiaceae</taxon>
        <taxon>Marasmius</taxon>
    </lineage>
</organism>
<evidence type="ECO:0000313" key="1">
    <source>
        <dbReference type="EMBL" id="KAL0058479.1"/>
    </source>
</evidence>
<evidence type="ECO:0000313" key="2">
    <source>
        <dbReference type="Proteomes" id="UP001437256"/>
    </source>
</evidence>
<accession>A0ABR2ZBV2</accession>
<gene>
    <name evidence="1" type="ORF">AAF712_014829</name>
</gene>
<sequence>MPIEGTRDAHFNGQYPSDFLRKILSHARAAHITNNDELVDYIYQYSFDRSNKTWDAAKKKLLLLFGSTDVDPKVTLEMLRAYVHKHTAESSFHSCNNVESYYVNFARLSAPLVENKDLTDLAAHVEFVKGIPISLRNWFMSMLPNEKKTVDSPPTIDEAYDILKSPYSKKGLFYDPTNNFNSGKNFDEKDHSYGHSSSCNLF</sequence>
<keyword evidence="2" id="KW-1185">Reference proteome</keyword>
<reference evidence="1 2" key="1">
    <citation type="submission" date="2024-05" db="EMBL/GenBank/DDBJ databases">
        <title>A draft genome resource for the thread blight pathogen Marasmius tenuissimus strain MS-2.</title>
        <authorList>
            <person name="Yulfo-Soto G.E."/>
            <person name="Baruah I.K."/>
            <person name="Amoako-Attah I."/>
            <person name="Bukari Y."/>
            <person name="Meinhardt L.W."/>
            <person name="Bailey B.A."/>
            <person name="Cohen S.P."/>
        </authorList>
    </citation>
    <scope>NUCLEOTIDE SEQUENCE [LARGE SCALE GENOMIC DNA]</scope>
    <source>
        <strain evidence="1 2">MS-2</strain>
    </source>
</reference>